<gene>
    <name evidence="3" type="ORF">CKAH01_18596</name>
</gene>
<protein>
    <submittedName>
        <fullName evidence="3">Heterokaryon incompatibility protein</fullName>
    </submittedName>
</protein>
<feature type="domain" description="DUF8212" evidence="2">
    <location>
        <begin position="224"/>
        <end position="297"/>
    </location>
</feature>
<feature type="domain" description="Heterokaryon incompatibility" evidence="1">
    <location>
        <begin position="22"/>
        <end position="109"/>
    </location>
</feature>
<dbReference type="PANTHER" id="PTHR10622">
    <property type="entry name" value="HET DOMAIN-CONTAINING PROTEIN"/>
    <property type="match status" value="1"/>
</dbReference>
<organism evidence="3 4">
    <name type="scientific">Colletotrichum kahawae</name>
    <name type="common">Coffee berry disease fungus</name>
    <dbReference type="NCBI Taxonomy" id="34407"/>
    <lineage>
        <taxon>Eukaryota</taxon>
        <taxon>Fungi</taxon>
        <taxon>Dikarya</taxon>
        <taxon>Ascomycota</taxon>
        <taxon>Pezizomycotina</taxon>
        <taxon>Sordariomycetes</taxon>
        <taxon>Hypocreomycetidae</taxon>
        <taxon>Glomerellales</taxon>
        <taxon>Glomerellaceae</taxon>
        <taxon>Colletotrichum</taxon>
        <taxon>Colletotrichum gloeosporioides species complex</taxon>
    </lineage>
</organism>
<sequence length="594" mass="67770">MRLLNTSTLKLTTFIDVKIPPYAILSHTWESEEVLFADLDADPSRKAGWAKVTAACKIALQRRYQWIWIDTCCIDKSSSAELSEAINCMFKWYQKAHVCLAYLADVSYHSPDSEECHKALASSRWFTRGWTLQELLAPKIVEFYSSDWRHIATQTDIRRTIQEITGIDEVFIQPHDRWNIHDASIAKRMSWASARNTTRVEDLAYCLLGIFDVNMPLIYGEGLKAFKRLQEVVLREADDMTIFAWGLDNTITEFDPDHVRRNMKIRPNLGDLFAEHPSNFKSSGDIVPIRFPDYRIDLRIYHDCITMAAPLWALSRNTKARTLMMPLPCKRRSNPFECIALRVSSPSIFTGDELALEALNDWNISCYRASPQISSIPISVWSPNERFTVSLKFKAPRGEPPFRANNMPYAKEFVVLRTLPAGLVQSDSWPDRETDWVGSYSVFGLSGPVFIRLKGTQAEDLALVLQPHYVQKQNDHYSEDQRASPHFIKRLVAIPEGHSLEDVRDIVILQTETWSLEDIYLATDWEGQDAENEASATPSASILRHDKLPLVDGFKLAVTKNKEFGSEFYLVDVIDLEGENVSLVPTLDGLLVPF</sequence>
<comment type="caution">
    <text evidence="3">The sequence shown here is derived from an EMBL/GenBank/DDBJ whole genome shotgun (WGS) entry which is preliminary data.</text>
</comment>
<keyword evidence="4" id="KW-1185">Reference proteome</keyword>
<evidence type="ECO:0000259" key="1">
    <source>
        <dbReference type="Pfam" id="PF06985"/>
    </source>
</evidence>
<evidence type="ECO:0000313" key="4">
    <source>
        <dbReference type="Proteomes" id="UP001281614"/>
    </source>
</evidence>
<name>A0AAE0D1D5_COLKA</name>
<dbReference type="Proteomes" id="UP001281614">
    <property type="component" value="Unassembled WGS sequence"/>
</dbReference>
<accession>A0AAE0D1D5</accession>
<evidence type="ECO:0000259" key="2">
    <source>
        <dbReference type="Pfam" id="PF26640"/>
    </source>
</evidence>
<proteinExistence type="predicted"/>
<dbReference type="Pfam" id="PF06985">
    <property type="entry name" value="HET"/>
    <property type="match status" value="1"/>
</dbReference>
<evidence type="ECO:0000313" key="3">
    <source>
        <dbReference type="EMBL" id="KAK2740316.1"/>
    </source>
</evidence>
<dbReference type="InterPro" id="IPR010730">
    <property type="entry name" value="HET"/>
</dbReference>
<dbReference type="Pfam" id="PF26640">
    <property type="entry name" value="DUF8212"/>
    <property type="match status" value="1"/>
</dbReference>
<dbReference type="AlphaFoldDB" id="A0AAE0D1D5"/>
<reference evidence="3" key="1">
    <citation type="submission" date="2023-02" db="EMBL/GenBank/DDBJ databases">
        <title>Colletotrichum kahawae CIFC_Que2 genome sequencing and assembly.</title>
        <authorList>
            <person name="Baroncelli R."/>
        </authorList>
    </citation>
    <scope>NUCLEOTIDE SEQUENCE</scope>
    <source>
        <strain evidence="3">CIFC_Que2</strain>
    </source>
</reference>
<dbReference type="PANTHER" id="PTHR10622:SF10">
    <property type="entry name" value="HET DOMAIN-CONTAINING PROTEIN"/>
    <property type="match status" value="1"/>
</dbReference>
<dbReference type="EMBL" id="VYYT01000352">
    <property type="protein sequence ID" value="KAK2740316.1"/>
    <property type="molecule type" value="Genomic_DNA"/>
</dbReference>
<dbReference type="InterPro" id="IPR058525">
    <property type="entry name" value="DUF8212"/>
</dbReference>